<evidence type="ECO:0000256" key="18">
    <source>
        <dbReference type="ARBA" id="ARBA00022737"/>
    </source>
</evidence>
<protein>
    <submittedName>
        <fullName evidence="31">Src substrate cortactin</fullName>
    </submittedName>
</protein>
<feature type="domain" description="SAM" evidence="30">
    <location>
        <begin position="404"/>
        <end position="461"/>
    </location>
</feature>
<feature type="compositionally biased region" description="Basic and acidic residues" evidence="28">
    <location>
        <begin position="658"/>
        <end position="669"/>
    </location>
</feature>
<dbReference type="Pfam" id="PF00536">
    <property type="entry name" value="SAM_1"/>
    <property type="match status" value="2"/>
</dbReference>
<dbReference type="InterPro" id="IPR035716">
    <property type="entry name" value="Cortactin_SH3"/>
</dbReference>
<dbReference type="InterPro" id="IPR001660">
    <property type="entry name" value="SAM"/>
</dbReference>
<dbReference type="Proteomes" id="UP000289886">
    <property type="component" value="Unassembled WGS sequence"/>
</dbReference>
<keyword evidence="19" id="KW-0256">Endoplasmic reticulum</keyword>
<dbReference type="PANTHER" id="PTHR12587:SF15">
    <property type="entry name" value="LIPRIN-ALPHA-1"/>
    <property type="match status" value="1"/>
</dbReference>
<evidence type="ECO:0000313" key="32">
    <source>
        <dbReference type="Proteomes" id="UP000289886"/>
    </source>
</evidence>
<dbReference type="PROSITE" id="PS50002">
    <property type="entry name" value="SH3"/>
    <property type="match status" value="1"/>
</dbReference>
<feature type="compositionally biased region" description="Low complexity" evidence="28">
    <location>
        <begin position="44"/>
        <end position="58"/>
    </location>
</feature>
<dbReference type="GO" id="GO:0002102">
    <property type="term" value="C:podosome"/>
    <property type="evidence" value="ECO:0007669"/>
    <property type="project" value="UniProtKB-SubCell"/>
</dbReference>
<dbReference type="GO" id="GO:0043197">
    <property type="term" value="C:dendritic spine"/>
    <property type="evidence" value="ECO:0007669"/>
    <property type="project" value="UniProtKB-SubCell"/>
</dbReference>
<dbReference type="InterPro" id="IPR013761">
    <property type="entry name" value="SAM/pointed_sf"/>
</dbReference>
<evidence type="ECO:0000256" key="26">
    <source>
        <dbReference type="ARBA" id="ARBA00023273"/>
    </source>
</evidence>
<dbReference type="GO" id="GO:0050808">
    <property type="term" value="P:synapse organization"/>
    <property type="evidence" value="ECO:0007669"/>
    <property type="project" value="TreeGrafter"/>
</dbReference>
<feature type="compositionally biased region" description="Polar residues" evidence="28">
    <location>
        <begin position="33"/>
        <end position="43"/>
    </location>
</feature>
<evidence type="ECO:0000256" key="25">
    <source>
        <dbReference type="ARBA" id="ARBA00023212"/>
    </source>
</evidence>
<feature type="domain" description="SAM" evidence="30">
    <location>
        <begin position="485"/>
        <end position="554"/>
    </location>
</feature>
<evidence type="ECO:0000256" key="20">
    <source>
        <dbReference type="ARBA" id="ARBA00022949"/>
    </source>
</evidence>
<keyword evidence="32" id="KW-1185">Reference proteome</keyword>
<feature type="region of interest" description="Disordered" evidence="28">
    <location>
        <begin position="1"/>
        <end position="181"/>
    </location>
</feature>
<feature type="compositionally biased region" description="Basic and acidic residues" evidence="28">
    <location>
        <begin position="967"/>
        <end position="1023"/>
    </location>
</feature>
<reference evidence="31 32" key="1">
    <citation type="submission" date="2019-01" db="EMBL/GenBank/DDBJ databases">
        <title>Draft Genome and Complete Hox-Cluster Characterization of the Sterlet Sturgeon (Acipenser ruthenus).</title>
        <authorList>
            <person name="Wei Q."/>
        </authorList>
    </citation>
    <scope>NUCLEOTIDE SEQUENCE [LARGE SCALE GENOMIC DNA]</scope>
    <source>
        <strain evidence="31">WHYD16114868_AA</strain>
        <tissue evidence="31">Blood</tissue>
    </source>
</reference>
<comment type="subcellular location">
    <subcellularLocation>
        <location evidence="5">Cell junction</location>
        <location evidence="5">Focal adhesion</location>
    </subcellularLocation>
    <subcellularLocation>
        <location evidence="2">Cell membrane</location>
    </subcellularLocation>
    <subcellularLocation>
        <location evidence="6">Cell projection</location>
        <location evidence="6">Dendrite</location>
    </subcellularLocation>
    <subcellularLocation>
        <location evidence="10">Cell projection</location>
        <location evidence="10">Dendritic spine</location>
    </subcellularLocation>
    <subcellularLocation>
        <location evidence="8">Cell projection</location>
        <location evidence="8">Lamellipodium</location>
    </subcellularLocation>
    <subcellularLocation>
        <location evidence="1">Cell projection</location>
        <location evidence="1">Podosome</location>
    </subcellularLocation>
    <subcellularLocation>
        <location evidence="7">Cell projection</location>
        <location evidence="7">Ruffle</location>
    </subcellularLocation>
    <subcellularLocation>
        <location evidence="9">Cytoplasm</location>
        <location evidence="9">Cell cortex</location>
    </subcellularLocation>
    <subcellularLocation>
        <location evidence="4">Cytoplasm</location>
        <location evidence="4">Cytoskeleton</location>
    </subcellularLocation>
    <subcellularLocation>
        <location evidence="3">Endoplasmic reticulum</location>
    </subcellularLocation>
    <subcellularLocation>
        <location evidence="11">Membrane</location>
        <location evidence="11">Clathrin-coated pit</location>
    </subcellularLocation>
</comment>
<evidence type="ECO:0000256" key="9">
    <source>
        <dbReference type="ARBA" id="ARBA00004544"/>
    </source>
</evidence>
<gene>
    <name evidence="31" type="ORF">EOD39_0545</name>
</gene>
<dbReference type="GO" id="GO:0030027">
    <property type="term" value="C:lamellipodium"/>
    <property type="evidence" value="ECO:0007669"/>
    <property type="project" value="UniProtKB-SubCell"/>
</dbReference>
<dbReference type="CDD" id="cd11959">
    <property type="entry name" value="SH3_Cortactin"/>
    <property type="match status" value="1"/>
</dbReference>
<dbReference type="InterPro" id="IPR029515">
    <property type="entry name" value="Liprin"/>
</dbReference>
<evidence type="ECO:0000256" key="6">
    <source>
        <dbReference type="ARBA" id="ARBA00004279"/>
    </source>
</evidence>
<dbReference type="SUPFAM" id="SSF50044">
    <property type="entry name" value="SH3-domain"/>
    <property type="match status" value="1"/>
</dbReference>
<organism evidence="31 32">
    <name type="scientific">Acipenser ruthenus</name>
    <name type="common">Sterlet sturgeon</name>
    <dbReference type="NCBI Taxonomy" id="7906"/>
    <lineage>
        <taxon>Eukaryota</taxon>
        <taxon>Metazoa</taxon>
        <taxon>Chordata</taxon>
        <taxon>Craniata</taxon>
        <taxon>Vertebrata</taxon>
        <taxon>Euteleostomi</taxon>
        <taxon>Actinopterygii</taxon>
        <taxon>Chondrostei</taxon>
        <taxon>Acipenseriformes</taxon>
        <taxon>Acipenseridae</taxon>
        <taxon>Acipenser</taxon>
    </lineage>
</organism>
<dbReference type="CDD" id="cd09568">
    <property type="entry name" value="SAM_liprin-alpha1_2_3_4_repeat3"/>
    <property type="match status" value="1"/>
</dbReference>
<proteinExistence type="inferred from homology"/>
<evidence type="ECO:0000256" key="14">
    <source>
        <dbReference type="ARBA" id="ARBA00022475"/>
    </source>
</evidence>
<dbReference type="GO" id="GO:0006897">
    <property type="term" value="P:endocytosis"/>
    <property type="evidence" value="ECO:0007669"/>
    <property type="project" value="UniProtKB-KW"/>
</dbReference>
<dbReference type="GO" id="GO:0001726">
    <property type="term" value="C:ruffle"/>
    <property type="evidence" value="ECO:0007669"/>
    <property type="project" value="UniProtKB-SubCell"/>
</dbReference>
<dbReference type="InterPro" id="IPR037622">
    <property type="entry name" value="LIP-1_SAM_3"/>
</dbReference>
<keyword evidence="14" id="KW-1003">Cell membrane</keyword>
<comment type="caution">
    <text evidence="31">The sequence shown here is derived from an EMBL/GenBank/DDBJ whole genome shotgun (WGS) entry which is preliminary data.</text>
</comment>
<feature type="compositionally biased region" description="Low complexity" evidence="28">
    <location>
        <begin position="126"/>
        <end position="144"/>
    </location>
</feature>
<feature type="region of interest" description="Disordered" evidence="28">
    <location>
        <begin position="632"/>
        <end position="677"/>
    </location>
</feature>
<evidence type="ECO:0000256" key="15">
    <source>
        <dbReference type="ARBA" id="ARBA00022490"/>
    </source>
</evidence>
<dbReference type="GO" id="GO:0005905">
    <property type="term" value="C:clathrin-coated pit"/>
    <property type="evidence" value="ECO:0007669"/>
    <property type="project" value="UniProtKB-SubCell"/>
</dbReference>
<dbReference type="PRINTS" id="PR00452">
    <property type="entry name" value="SH3DOMAIN"/>
</dbReference>
<evidence type="ECO:0000256" key="23">
    <source>
        <dbReference type="ARBA" id="ARBA00023136"/>
    </source>
</evidence>
<evidence type="ECO:0000256" key="21">
    <source>
        <dbReference type="ARBA" id="ARBA00023018"/>
    </source>
</evidence>
<evidence type="ECO:0000256" key="11">
    <source>
        <dbReference type="ARBA" id="ARBA00004600"/>
    </source>
</evidence>
<feature type="compositionally biased region" description="Basic and acidic residues" evidence="28">
    <location>
        <begin position="1"/>
        <end position="18"/>
    </location>
</feature>
<dbReference type="InterPro" id="IPR036028">
    <property type="entry name" value="SH3-like_dom_sf"/>
</dbReference>
<dbReference type="FunFam" id="1.10.150.50:FF:000002">
    <property type="entry name" value="PTPRF interacting protein alpha 1"/>
    <property type="match status" value="1"/>
</dbReference>
<dbReference type="EMBL" id="SCEB01215572">
    <property type="protein sequence ID" value="RXM28858.1"/>
    <property type="molecule type" value="Genomic_DNA"/>
</dbReference>
<dbReference type="CDD" id="cd09565">
    <property type="entry name" value="SAM_liprin-alpha1_2_3_4_repeat2"/>
    <property type="match status" value="2"/>
</dbReference>
<dbReference type="PANTHER" id="PTHR12587">
    <property type="entry name" value="LAR INTERACTING PROTEIN LIP -RELATED PROTEIN"/>
    <property type="match status" value="1"/>
</dbReference>
<evidence type="ECO:0000256" key="28">
    <source>
        <dbReference type="SAM" id="MobiDB-lite"/>
    </source>
</evidence>
<dbReference type="InterPro" id="IPR003134">
    <property type="entry name" value="Hs1_Cortactin"/>
</dbReference>
<dbReference type="AlphaFoldDB" id="A0A444U116"/>
<keyword evidence="23" id="KW-0472">Membrane</keyword>
<dbReference type="SMART" id="SM00326">
    <property type="entry name" value="SH3"/>
    <property type="match status" value="1"/>
</dbReference>
<feature type="compositionally biased region" description="Basic and acidic residues" evidence="28">
    <location>
        <begin position="632"/>
        <end position="643"/>
    </location>
</feature>
<evidence type="ECO:0000256" key="13">
    <source>
        <dbReference type="ARBA" id="ARBA00022443"/>
    </source>
</evidence>
<evidence type="ECO:0000313" key="31">
    <source>
        <dbReference type="EMBL" id="RXM28858.1"/>
    </source>
</evidence>
<accession>A0A444U116</accession>
<keyword evidence="25" id="KW-0206">Cytoskeleton</keyword>
<evidence type="ECO:0000256" key="24">
    <source>
        <dbReference type="ARBA" id="ARBA00023176"/>
    </source>
</evidence>
<keyword evidence="24" id="KW-0168">Coated pit</keyword>
<evidence type="ECO:0000256" key="27">
    <source>
        <dbReference type="PROSITE-ProRule" id="PRU00192"/>
    </source>
</evidence>
<feature type="compositionally biased region" description="Basic and acidic residues" evidence="28">
    <location>
        <begin position="113"/>
        <end position="122"/>
    </location>
</feature>
<feature type="domain" description="SAM" evidence="30">
    <location>
        <begin position="312"/>
        <end position="378"/>
    </location>
</feature>
<keyword evidence="20" id="KW-0965">Cell junction</keyword>
<evidence type="ECO:0000259" key="30">
    <source>
        <dbReference type="PROSITE" id="PS50105"/>
    </source>
</evidence>
<dbReference type="InterPro" id="IPR001452">
    <property type="entry name" value="SH3_domain"/>
</dbReference>
<keyword evidence="26" id="KW-0966">Cell projection</keyword>
<keyword evidence="22" id="KW-0175">Coiled coil</keyword>
<dbReference type="Gene3D" id="2.30.30.40">
    <property type="entry name" value="SH3 Domains"/>
    <property type="match status" value="1"/>
</dbReference>
<dbReference type="InterPro" id="IPR037620">
    <property type="entry name" value="LIP-1_SAM_1"/>
</dbReference>
<evidence type="ECO:0000256" key="5">
    <source>
        <dbReference type="ARBA" id="ARBA00004246"/>
    </source>
</evidence>
<dbReference type="FunFam" id="2.30.30.40:FF:000087">
    <property type="entry name" value="Src substrate cortactin"/>
    <property type="match status" value="1"/>
</dbReference>
<dbReference type="CDD" id="cd09562">
    <property type="entry name" value="SAM_liprin-alpha1_2_3_4_repeat1"/>
    <property type="match status" value="1"/>
</dbReference>
<keyword evidence="18" id="KW-0677">Repeat</keyword>
<name>A0A444U116_ACIRT</name>
<dbReference type="Pfam" id="PF07647">
    <property type="entry name" value="SAM_2"/>
    <property type="match status" value="1"/>
</dbReference>
<dbReference type="GO" id="GO:0005925">
    <property type="term" value="C:focal adhesion"/>
    <property type="evidence" value="ECO:0007669"/>
    <property type="project" value="UniProtKB-SubCell"/>
</dbReference>
<evidence type="ECO:0000256" key="17">
    <source>
        <dbReference type="ARBA" id="ARBA00022583"/>
    </source>
</evidence>
<feature type="domain" description="SH3" evidence="29">
    <location>
        <begin position="1109"/>
        <end position="1167"/>
    </location>
</feature>
<dbReference type="GO" id="GO:0005938">
    <property type="term" value="C:cell cortex"/>
    <property type="evidence" value="ECO:0007669"/>
    <property type="project" value="UniProtKB-SubCell"/>
</dbReference>
<evidence type="ECO:0000259" key="29">
    <source>
        <dbReference type="PROSITE" id="PS50002"/>
    </source>
</evidence>
<dbReference type="GO" id="GO:0005886">
    <property type="term" value="C:plasma membrane"/>
    <property type="evidence" value="ECO:0007669"/>
    <property type="project" value="UniProtKB-SubCell"/>
</dbReference>
<dbReference type="InterPro" id="IPR037621">
    <property type="entry name" value="LIP-1_SAM_2"/>
</dbReference>
<keyword evidence="17" id="KW-0254">Endocytosis</keyword>
<dbReference type="FunFam" id="1.10.150.50:FF:000004">
    <property type="entry name" value="PTPRF interacting protein alpha 1"/>
    <property type="match status" value="1"/>
</dbReference>
<dbReference type="SMART" id="SM00454">
    <property type="entry name" value="SAM"/>
    <property type="match status" value="5"/>
</dbReference>
<keyword evidence="16" id="KW-0597">Phosphoprotein</keyword>
<evidence type="ECO:0000256" key="4">
    <source>
        <dbReference type="ARBA" id="ARBA00004245"/>
    </source>
</evidence>
<sequence length="1167" mass="131052">MIQEEKETTVQRAEEIENRVGSGSLENLGSKFRSMSSIPPSFTGSSLAGSSPPGSGHSTPRRIPRSPAREVDRLGSMTLSPVSQDDKATIKCETSPPSTPRSMRLHKGATHAASHEDIRDIRSSTGSQDGQGSNPSSSNSSQDSLNKAPKKKSIKSSIGRLFGKKEKGRPGPPGKEPMGQACRANVKSGAIMSALSDTEIQREIGISNPLHRLKLRLAIQEIMSLTSPSAPPTSRTTLAYGDMNHEWIGNEWLPSLGLPQYRSYFMECLVDARMLDHLTKKDLRGQLKMVDSFHRHELLEEARRQGLPFAHWDGPTVVVWLELWVGMPAWYVAACRANVKSGAIMSALSDTEIQREIGISNPLHRLKLRLAIQEIMSLTSPSAPPTSRTTLAYGDMNHEWIGNEWLPSLGLPQYRSYFMECLVDARMLDHLTKKDLRGQLKMVDSFHRNSFQCGVMCLRRLNYDRQELERKREECQVEVKDVLVWSNDRVIHWVQSIGLKEYANNLVENGVHGALLALDETFDHNALALLLQIPTQNTQARAVLEREYNNLLALGTERRLDEDDDKNFRRAPSWRKKFRPKDIRGMGPGSAETLPANFRVTTAMSSPSMQPKKMQMDDQILKCESACDCSVKKNDKKQNRDNACKGSTLQTNKQTKRSKNDVSEKEQRWGAKTIEGSGHQEHINIHKLRENVSDEHHNLKQKELENMPKASHGYGGKFGVQQDRMDKSAVGNEYQSKLSKHCSQTDSVKGFGGKFGVQADRVDQSAVGFEYTGKTEKHASQKDYSSGFGGRYGVQADRVDQSAVGFDYQGKLEKHESQKDYSKGFGGKYGVEMDKVDKSAVGFEYQGKTEKHESQKDYVKGFGGKFGVQTDRQDKSALGWDHQEKVQLHESQKDYKKGFGGKYGVQMERQDKAAMDYSKGFGGKFGVQQDRMDKCAGTFDDVQKPAPAYQRTKPVEAAGSSASSIKARFENIAKQKEEEDRKKGEEERARRVAKEKQEQDEARRKIEEQAKAEKQRTVERAPEPDPAPQPAHQEKPPSPAYQQQDLYEEPLDRDSTPSSNQYEAGPPSNVQEPEYEDAIYEPQQEAVYQNPDEVHNQGDEPNYAEYGDDLGLTAVALYDYQAAGDDEISFDPDDIITNIEMIDEGWWRGVCKTAYGLFPANYVELRQ</sequence>
<comment type="similarity">
    <text evidence="12">Belongs to the liprin family. Liprin-alpha subfamily.</text>
</comment>
<dbReference type="GO" id="GO:0048786">
    <property type="term" value="C:presynaptic active zone"/>
    <property type="evidence" value="ECO:0007669"/>
    <property type="project" value="TreeGrafter"/>
</dbReference>
<dbReference type="Pfam" id="PF02218">
    <property type="entry name" value="HS1_rep"/>
    <property type="match status" value="7"/>
</dbReference>
<evidence type="ECO:0000256" key="8">
    <source>
        <dbReference type="ARBA" id="ARBA00004510"/>
    </source>
</evidence>
<evidence type="ECO:0000256" key="12">
    <source>
        <dbReference type="ARBA" id="ARBA00007026"/>
    </source>
</evidence>
<dbReference type="Pfam" id="PF00018">
    <property type="entry name" value="SH3_1"/>
    <property type="match status" value="1"/>
</dbReference>
<dbReference type="PROSITE" id="PS50105">
    <property type="entry name" value="SAM_DOMAIN"/>
    <property type="match status" value="4"/>
</dbReference>
<evidence type="ECO:0000256" key="16">
    <source>
        <dbReference type="ARBA" id="ARBA00022553"/>
    </source>
</evidence>
<dbReference type="SUPFAM" id="SSF47769">
    <property type="entry name" value="SAM/Pointed domain"/>
    <property type="match status" value="4"/>
</dbReference>
<evidence type="ECO:0000256" key="2">
    <source>
        <dbReference type="ARBA" id="ARBA00004236"/>
    </source>
</evidence>
<feature type="region of interest" description="Disordered" evidence="28">
    <location>
        <begin position="946"/>
        <end position="1079"/>
    </location>
</feature>
<evidence type="ECO:0000256" key="7">
    <source>
        <dbReference type="ARBA" id="ARBA00004466"/>
    </source>
</evidence>
<keyword evidence="13 27" id="KW-0728">SH3 domain</keyword>
<keyword evidence="21" id="KW-0770">Synapse</keyword>
<evidence type="ECO:0000256" key="3">
    <source>
        <dbReference type="ARBA" id="ARBA00004240"/>
    </source>
</evidence>
<dbReference type="Gene3D" id="1.10.150.50">
    <property type="entry name" value="Transcription Factor, Ets-1"/>
    <property type="match status" value="5"/>
</dbReference>
<keyword evidence="15" id="KW-0963">Cytoplasm</keyword>
<feature type="domain" description="SAM" evidence="30">
    <location>
        <begin position="251"/>
        <end position="301"/>
    </location>
</feature>
<evidence type="ECO:0000256" key="10">
    <source>
        <dbReference type="ARBA" id="ARBA00004552"/>
    </source>
</evidence>
<evidence type="ECO:0000256" key="1">
    <source>
        <dbReference type="ARBA" id="ARBA00004188"/>
    </source>
</evidence>
<dbReference type="GO" id="GO:0005783">
    <property type="term" value="C:endoplasmic reticulum"/>
    <property type="evidence" value="ECO:0007669"/>
    <property type="project" value="UniProtKB-SubCell"/>
</dbReference>
<evidence type="ECO:0000256" key="19">
    <source>
        <dbReference type="ARBA" id="ARBA00022824"/>
    </source>
</evidence>
<evidence type="ECO:0000256" key="22">
    <source>
        <dbReference type="ARBA" id="ARBA00023054"/>
    </source>
</evidence>
<dbReference type="PROSITE" id="PS51090">
    <property type="entry name" value="CORTACTIN"/>
    <property type="match status" value="7"/>
</dbReference>